<dbReference type="InterPro" id="IPR017972">
    <property type="entry name" value="Cyt_P450_CS"/>
</dbReference>
<name>A0A3N1CVE6_9ACTN</name>
<organism evidence="8 9">
    <name type="scientific">Actinocorallia herbida</name>
    <dbReference type="NCBI Taxonomy" id="58109"/>
    <lineage>
        <taxon>Bacteria</taxon>
        <taxon>Bacillati</taxon>
        <taxon>Actinomycetota</taxon>
        <taxon>Actinomycetes</taxon>
        <taxon>Streptosporangiales</taxon>
        <taxon>Thermomonosporaceae</taxon>
        <taxon>Actinocorallia</taxon>
    </lineage>
</organism>
<reference evidence="8 9" key="1">
    <citation type="submission" date="2018-11" db="EMBL/GenBank/DDBJ databases">
        <title>Sequencing the genomes of 1000 actinobacteria strains.</title>
        <authorList>
            <person name="Klenk H.-P."/>
        </authorList>
    </citation>
    <scope>NUCLEOTIDE SEQUENCE [LARGE SCALE GENOMIC DNA]</scope>
    <source>
        <strain evidence="8 9">DSM 44254</strain>
    </source>
</reference>
<dbReference type="GO" id="GO:0005506">
    <property type="term" value="F:iron ion binding"/>
    <property type="evidence" value="ECO:0007669"/>
    <property type="project" value="InterPro"/>
</dbReference>
<evidence type="ECO:0000256" key="6">
    <source>
        <dbReference type="ARBA" id="ARBA00023033"/>
    </source>
</evidence>
<dbReference type="PRINTS" id="PR00385">
    <property type="entry name" value="P450"/>
</dbReference>
<evidence type="ECO:0000313" key="8">
    <source>
        <dbReference type="EMBL" id="ROO84678.1"/>
    </source>
</evidence>
<evidence type="ECO:0000256" key="5">
    <source>
        <dbReference type="ARBA" id="ARBA00023004"/>
    </source>
</evidence>
<dbReference type="PANTHER" id="PTHR46696:SF1">
    <property type="entry name" value="CYTOCHROME P450 YJIB-RELATED"/>
    <property type="match status" value="1"/>
</dbReference>
<dbReference type="Pfam" id="PF00067">
    <property type="entry name" value="p450"/>
    <property type="match status" value="1"/>
</dbReference>
<gene>
    <name evidence="8" type="ORF">EDD29_2205</name>
</gene>
<dbReference type="CDD" id="cd11030">
    <property type="entry name" value="CYP105-like"/>
    <property type="match status" value="1"/>
</dbReference>
<dbReference type="PANTHER" id="PTHR46696">
    <property type="entry name" value="P450, PUTATIVE (EUROFUNG)-RELATED"/>
    <property type="match status" value="1"/>
</dbReference>
<comment type="caution">
    <text evidence="8">The sequence shown here is derived from an EMBL/GenBank/DDBJ whole genome shotgun (WGS) entry which is preliminary data.</text>
</comment>
<dbReference type="InterPro" id="IPR036396">
    <property type="entry name" value="Cyt_P450_sf"/>
</dbReference>
<evidence type="ECO:0000313" key="9">
    <source>
        <dbReference type="Proteomes" id="UP000272400"/>
    </source>
</evidence>
<dbReference type="PROSITE" id="PS00086">
    <property type="entry name" value="CYTOCHROME_P450"/>
    <property type="match status" value="1"/>
</dbReference>
<dbReference type="GO" id="GO:0004497">
    <property type="term" value="F:monooxygenase activity"/>
    <property type="evidence" value="ECO:0007669"/>
    <property type="project" value="UniProtKB-KW"/>
</dbReference>
<keyword evidence="6 7" id="KW-0503">Monooxygenase</keyword>
<dbReference type="InterPro" id="IPR001128">
    <property type="entry name" value="Cyt_P450"/>
</dbReference>
<dbReference type="InterPro" id="IPR002397">
    <property type="entry name" value="Cyt_P450_B"/>
</dbReference>
<dbReference type="GO" id="GO:0016705">
    <property type="term" value="F:oxidoreductase activity, acting on paired donors, with incorporation or reduction of molecular oxygen"/>
    <property type="evidence" value="ECO:0007669"/>
    <property type="project" value="InterPro"/>
</dbReference>
<evidence type="ECO:0008006" key="10">
    <source>
        <dbReference type="Google" id="ProtNLM"/>
    </source>
</evidence>
<protein>
    <recommendedName>
        <fullName evidence="10">Cytochrome P450</fullName>
    </recommendedName>
</protein>
<keyword evidence="5 7" id="KW-0408">Iron</keyword>
<dbReference type="SUPFAM" id="SSF48264">
    <property type="entry name" value="Cytochrome P450"/>
    <property type="match status" value="1"/>
</dbReference>
<dbReference type="PRINTS" id="PR00359">
    <property type="entry name" value="BP450"/>
</dbReference>
<evidence type="ECO:0000256" key="1">
    <source>
        <dbReference type="ARBA" id="ARBA00010617"/>
    </source>
</evidence>
<evidence type="ECO:0000256" key="7">
    <source>
        <dbReference type="RuleBase" id="RU000461"/>
    </source>
</evidence>
<sequence length="386" mass="41363">MPSKREDPLGLPVGLEVFRDGPPAKVRMADGSTTWLVGRHADARSVLADPRISADDTHPAYPKLLPVPAEKGALSFLRFDDPEHGRMRRMLAAEFTVRRTNALRPSIEEAVDRLLDDMLAKDGPADLVADFALPLPSLVICVLLGVPYADHGFFQRASLEFLNVEADPAIAIAAAERLQEYLTRLIAAKVADPTDDLLGRVAAAQVVPGHLTEEELVLMARLLLIAGHETTANMLSLGTLLLLKSPDQLARLAADAPAVTEELLRHLSIVHFGLPRTAREPVEVGGVTIGAGEGLVVSLSAANRDGAHFAGDPEAFDAAREPGHHVAFGFGAHQCIGAALARLEMNIALPRLFARAPGLALAIPPEDVVFRPEQFVYGIAALPVTW</sequence>
<dbReference type="AlphaFoldDB" id="A0A3N1CVE6"/>
<comment type="similarity">
    <text evidence="1 7">Belongs to the cytochrome P450 family.</text>
</comment>
<proteinExistence type="inferred from homology"/>
<dbReference type="GO" id="GO:0020037">
    <property type="term" value="F:heme binding"/>
    <property type="evidence" value="ECO:0007669"/>
    <property type="project" value="InterPro"/>
</dbReference>
<evidence type="ECO:0000256" key="4">
    <source>
        <dbReference type="ARBA" id="ARBA00023002"/>
    </source>
</evidence>
<keyword evidence="9" id="KW-1185">Reference proteome</keyword>
<evidence type="ECO:0000256" key="2">
    <source>
        <dbReference type="ARBA" id="ARBA00022617"/>
    </source>
</evidence>
<accession>A0A3N1CVE6</accession>
<dbReference type="FunFam" id="1.10.630.10:FF:000018">
    <property type="entry name" value="Cytochrome P450 monooxygenase"/>
    <property type="match status" value="1"/>
</dbReference>
<evidence type="ECO:0000256" key="3">
    <source>
        <dbReference type="ARBA" id="ARBA00022723"/>
    </source>
</evidence>
<dbReference type="Gene3D" id="1.10.630.10">
    <property type="entry name" value="Cytochrome P450"/>
    <property type="match status" value="1"/>
</dbReference>
<keyword evidence="4 7" id="KW-0560">Oxidoreductase</keyword>
<keyword evidence="3 7" id="KW-0479">Metal-binding</keyword>
<dbReference type="EMBL" id="RJKE01000001">
    <property type="protein sequence ID" value="ROO84678.1"/>
    <property type="molecule type" value="Genomic_DNA"/>
</dbReference>
<dbReference type="Proteomes" id="UP000272400">
    <property type="component" value="Unassembled WGS sequence"/>
</dbReference>
<keyword evidence="2 7" id="KW-0349">Heme</keyword>